<keyword evidence="1" id="KW-0472">Membrane</keyword>
<evidence type="ECO:0000256" key="1">
    <source>
        <dbReference type="SAM" id="Phobius"/>
    </source>
</evidence>
<gene>
    <name evidence="4" type="ORF">GBAR_LOCUS20774</name>
</gene>
<evidence type="ECO:0000256" key="2">
    <source>
        <dbReference type="SAM" id="SignalP"/>
    </source>
</evidence>
<protein>
    <recommendedName>
        <fullName evidence="3">Death domain-containing protein</fullName>
    </recommendedName>
</protein>
<keyword evidence="2" id="KW-0732">Signal</keyword>
<dbReference type="SUPFAM" id="SSF47986">
    <property type="entry name" value="DEATH domain"/>
    <property type="match status" value="1"/>
</dbReference>
<dbReference type="AlphaFoldDB" id="A0AA35SWG3"/>
<dbReference type="CDD" id="cd01670">
    <property type="entry name" value="Death"/>
    <property type="match status" value="1"/>
</dbReference>
<keyword evidence="5" id="KW-1185">Reference proteome</keyword>
<dbReference type="GO" id="GO:0007165">
    <property type="term" value="P:signal transduction"/>
    <property type="evidence" value="ECO:0007669"/>
    <property type="project" value="InterPro"/>
</dbReference>
<feature type="signal peptide" evidence="2">
    <location>
        <begin position="1"/>
        <end position="24"/>
    </location>
</feature>
<proteinExistence type="predicted"/>
<dbReference type="Proteomes" id="UP001174909">
    <property type="component" value="Unassembled WGS sequence"/>
</dbReference>
<evidence type="ECO:0000259" key="3">
    <source>
        <dbReference type="PROSITE" id="PS50017"/>
    </source>
</evidence>
<organism evidence="4 5">
    <name type="scientific">Geodia barretti</name>
    <name type="common">Barrett's horny sponge</name>
    <dbReference type="NCBI Taxonomy" id="519541"/>
    <lineage>
        <taxon>Eukaryota</taxon>
        <taxon>Metazoa</taxon>
        <taxon>Porifera</taxon>
        <taxon>Demospongiae</taxon>
        <taxon>Heteroscleromorpha</taxon>
        <taxon>Tetractinellida</taxon>
        <taxon>Astrophorina</taxon>
        <taxon>Geodiidae</taxon>
        <taxon>Geodia</taxon>
    </lineage>
</organism>
<evidence type="ECO:0000313" key="5">
    <source>
        <dbReference type="Proteomes" id="UP001174909"/>
    </source>
</evidence>
<sequence length="497" mass="54287">MGPCRALLLGAGLLLCALIDGTLGVSLSGDLCNNISVSAIDCDVDRFSTQYPDHHAICSQLTLFSGTTVTLWQLYTLSLPLDSECNSTTDSSSCAELGLSSEWHRVLPLKNHNQSLTCSFERTQTSCEVAVNASLTLHDIQKGLDEDPEYTVFLTLEGCPGRSPVKSGYFSLGISGPMCTGDIPAPTETQIHYTFYEVAMCPRMNVTFIGGVRDKAFTFQWNNSRDERVCHTAGQTLKMGRYTCGWITNDPDTCNSTIWLSIINCTMADSGNYSVGATDGPAAHVLLSFYSTEDKDSSGLSTRDKIVIISVSVLFLLATIGATVGIVLYVCICRPKTVKTSTSISIQTSQHKVGAVIQVTESVEIGPSVEAGFSSAQSPCLWKRMRNPRQKLTRVDLVTVSQKVVHWQALARKLGLSEADITAIEADYSHDYSEQKFQCLLKWFQGKGSPPTRQTLIRVIEEKLQDPQLARDVENSLAVMDNQLSESGKPRAQSMLS</sequence>
<keyword evidence="1" id="KW-1133">Transmembrane helix</keyword>
<dbReference type="EMBL" id="CASHTH010002911">
    <property type="protein sequence ID" value="CAI8037138.1"/>
    <property type="molecule type" value="Genomic_DNA"/>
</dbReference>
<evidence type="ECO:0000313" key="4">
    <source>
        <dbReference type="EMBL" id="CAI8037138.1"/>
    </source>
</evidence>
<dbReference type="Gene3D" id="1.10.533.10">
    <property type="entry name" value="Death Domain, Fas"/>
    <property type="match status" value="1"/>
</dbReference>
<dbReference type="InterPro" id="IPR000488">
    <property type="entry name" value="Death_dom"/>
</dbReference>
<name>A0AA35SWG3_GEOBA</name>
<dbReference type="PROSITE" id="PS50017">
    <property type="entry name" value="DEATH_DOMAIN"/>
    <property type="match status" value="1"/>
</dbReference>
<dbReference type="InterPro" id="IPR011029">
    <property type="entry name" value="DEATH-like_dom_sf"/>
</dbReference>
<reference evidence="4" key="1">
    <citation type="submission" date="2023-03" db="EMBL/GenBank/DDBJ databases">
        <authorList>
            <person name="Steffen K."/>
            <person name="Cardenas P."/>
        </authorList>
    </citation>
    <scope>NUCLEOTIDE SEQUENCE</scope>
</reference>
<feature type="chain" id="PRO_5041316030" description="Death domain-containing protein" evidence="2">
    <location>
        <begin position="25"/>
        <end position="497"/>
    </location>
</feature>
<dbReference type="Pfam" id="PF00531">
    <property type="entry name" value="Death"/>
    <property type="match status" value="1"/>
</dbReference>
<feature type="domain" description="Death" evidence="3">
    <location>
        <begin position="407"/>
        <end position="462"/>
    </location>
</feature>
<keyword evidence="1" id="KW-0812">Transmembrane</keyword>
<comment type="caution">
    <text evidence="4">The sequence shown here is derived from an EMBL/GenBank/DDBJ whole genome shotgun (WGS) entry which is preliminary data.</text>
</comment>
<accession>A0AA35SWG3</accession>
<feature type="transmembrane region" description="Helical" evidence="1">
    <location>
        <begin position="306"/>
        <end position="332"/>
    </location>
</feature>